<feature type="compositionally biased region" description="Polar residues" evidence="1">
    <location>
        <begin position="1"/>
        <end position="12"/>
    </location>
</feature>
<name>A0A8T0WDD5_PANVG</name>
<organism evidence="2 3">
    <name type="scientific">Panicum virgatum</name>
    <name type="common">Blackwell switchgrass</name>
    <dbReference type="NCBI Taxonomy" id="38727"/>
    <lineage>
        <taxon>Eukaryota</taxon>
        <taxon>Viridiplantae</taxon>
        <taxon>Streptophyta</taxon>
        <taxon>Embryophyta</taxon>
        <taxon>Tracheophyta</taxon>
        <taxon>Spermatophyta</taxon>
        <taxon>Magnoliopsida</taxon>
        <taxon>Liliopsida</taxon>
        <taxon>Poales</taxon>
        <taxon>Poaceae</taxon>
        <taxon>PACMAD clade</taxon>
        <taxon>Panicoideae</taxon>
        <taxon>Panicodae</taxon>
        <taxon>Paniceae</taxon>
        <taxon>Panicinae</taxon>
        <taxon>Panicum</taxon>
        <taxon>Panicum sect. Hiantes</taxon>
    </lineage>
</organism>
<feature type="compositionally biased region" description="Basic and acidic residues" evidence="1">
    <location>
        <begin position="51"/>
        <end position="71"/>
    </location>
</feature>
<dbReference type="EMBL" id="CM029039">
    <property type="protein sequence ID" value="KAG2646682.1"/>
    <property type="molecule type" value="Genomic_DNA"/>
</dbReference>
<sequence length="117" mass="12176">MPKNSATENTATDYALPGSAKHQTAPDFSSKNPSPASTESTPQARSIAASSERRPVCPESHAVKSGEERSTHAAKRSGIRETRSLTVSGTGWIGGGGGEPKRMESRGDLGGVLVCPR</sequence>
<proteinExistence type="predicted"/>
<evidence type="ECO:0000313" key="3">
    <source>
        <dbReference type="Proteomes" id="UP000823388"/>
    </source>
</evidence>
<evidence type="ECO:0000313" key="2">
    <source>
        <dbReference type="EMBL" id="KAG2646682.1"/>
    </source>
</evidence>
<comment type="caution">
    <text evidence="2">The sequence shown here is derived from an EMBL/GenBank/DDBJ whole genome shotgun (WGS) entry which is preliminary data.</text>
</comment>
<protein>
    <submittedName>
        <fullName evidence="2">Uncharacterized protein</fullName>
    </submittedName>
</protein>
<evidence type="ECO:0000256" key="1">
    <source>
        <dbReference type="SAM" id="MobiDB-lite"/>
    </source>
</evidence>
<dbReference type="AlphaFoldDB" id="A0A8T0WDD5"/>
<reference evidence="2" key="1">
    <citation type="submission" date="2020-05" db="EMBL/GenBank/DDBJ databases">
        <title>WGS assembly of Panicum virgatum.</title>
        <authorList>
            <person name="Lovell J.T."/>
            <person name="Jenkins J."/>
            <person name="Shu S."/>
            <person name="Juenger T.E."/>
            <person name="Schmutz J."/>
        </authorList>
    </citation>
    <scope>NUCLEOTIDE SEQUENCE</scope>
    <source>
        <strain evidence="2">AP13</strain>
    </source>
</reference>
<accession>A0A8T0WDD5</accession>
<dbReference type="Proteomes" id="UP000823388">
    <property type="component" value="Chromosome 2K"/>
</dbReference>
<feature type="compositionally biased region" description="Polar residues" evidence="1">
    <location>
        <begin position="26"/>
        <end position="44"/>
    </location>
</feature>
<feature type="region of interest" description="Disordered" evidence="1">
    <location>
        <begin position="1"/>
        <end position="117"/>
    </location>
</feature>
<keyword evidence="3" id="KW-1185">Reference proteome</keyword>
<gene>
    <name evidence="2" type="ORF">PVAP13_2KG228805</name>
</gene>